<feature type="compositionally biased region" description="Basic and acidic residues" evidence="1">
    <location>
        <begin position="114"/>
        <end position="133"/>
    </location>
</feature>
<reference evidence="2" key="1">
    <citation type="submission" date="2023-05" db="EMBL/GenBank/DDBJ databases">
        <title>Nepenthes gracilis genome sequencing.</title>
        <authorList>
            <person name="Fukushima K."/>
        </authorList>
    </citation>
    <scope>NUCLEOTIDE SEQUENCE</scope>
    <source>
        <strain evidence="2">SING2019-196</strain>
    </source>
</reference>
<evidence type="ECO:0000313" key="3">
    <source>
        <dbReference type="Proteomes" id="UP001279734"/>
    </source>
</evidence>
<accession>A0AAD3T8T1</accession>
<evidence type="ECO:0000313" key="2">
    <source>
        <dbReference type="EMBL" id="GMH24834.1"/>
    </source>
</evidence>
<organism evidence="2 3">
    <name type="scientific">Nepenthes gracilis</name>
    <name type="common">Slender pitcher plant</name>
    <dbReference type="NCBI Taxonomy" id="150966"/>
    <lineage>
        <taxon>Eukaryota</taxon>
        <taxon>Viridiplantae</taxon>
        <taxon>Streptophyta</taxon>
        <taxon>Embryophyta</taxon>
        <taxon>Tracheophyta</taxon>
        <taxon>Spermatophyta</taxon>
        <taxon>Magnoliopsida</taxon>
        <taxon>eudicotyledons</taxon>
        <taxon>Gunneridae</taxon>
        <taxon>Pentapetalae</taxon>
        <taxon>Caryophyllales</taxon>
        <taxon>Nepenthaceae</taxon>
        <taxon>Nepenthes</taxon>
    </lineage>
</organism>
<gene>
    <name evidence="2" type="ORF">Nepgr_026677</name>
</gene>
<name>A0AAD3T8T1_NEPGR</name>
<feature type="compositionally biased region" description="Polar residues" evidence="1">
    <location>
        <begin position="134"/>
        <end position="163"/>
    </location>
</feature>
<dbReference type="Proteomes" id="UP001279734">
    <property type="component" value="Unassembled WGS sequence"/>
</dbReference>
<feature type="region of interest" description="Disordered" evidence="1">
    <location>
        <begin position="1"/>
        <end position="20"/>
    </location>
</feature>
<feature type="region of interest" description="Disordered" evidence="1">
    <location>
        <begin position="106"/>
        <end position="170"/>
    </location>
</feature>
<sequence length="170" mass="19319">MEAGATAALSSPSAFEDRTEAARGNQRHCIFQSKEQRFQRKIGFLRIQPETIYKDRAIHIRRPKTIQMPNKTKGLAARSASSTYENINMCYSNKQNHKTAILQLQESQSLEPQPPDKPEYDQGHHHTPVEKRPTPQTNREQCVGSIAQQQEINQGKVTKQNQAIEAKPKT</sequence>
<evidence type="ECO:0000256" key="1">
    <source>
        <dbReference type="SAM" id="MobiDB-lite"/>
    </source>
</evidence>
<dbReference type="EMBL" id="BSYO01000028">
    <property type="protein sequence ID" value="GMH24834.1"/>
    <property type="molecule type" value="Genomic_DNA"/>
</dbReference>
<keyword evidence="3" id="KW-1185">Reference proteome</keyword>
<protein>
    <submittedName>
        <fullName evidence="2">Uncharacterized protein</fullName>
    </submittedName>
</protein>
<comment type="caution">
    <text evidence="2">The sequence shown here is derived from an EMBL/GenBank/DDBJ whole genome shotgun (WGS) entry which is preliminary data.</text>
</comment>
<proteinExistence type="predicted"/>
<dbReference type="AlphaFoldDB" id="A0AAD3T8T1"/>